<comment type="caution">
    <text evidence="1">The sequence shown here is derived from an EMBL/GenBank/DDBJ whole genome shotgun (WGS) entry which is preliminary data.</text>
</comment>
<dbReference type="EMBL" id="PNRF01000045">
    <property type="protein sequence ID" value="PMR72394.1"/>
    <property type="molecule type" value="Genomic_DNA"/>
</dbReference>
<dbReference type="AlphaFoldDB" id="A0A2N7TW33"/>
<proteinExistence type="predicted"/>
<accession>A0A2N7TW33</accession>
<keyword evidence="2" id="KW-1185">Reference proteome</keyword>
<evidence type="ECO:0000313" key="2">
    <source>
        <dbReference type="Proteomes" id="UP000235803"/>
    </source>
</evidence>
<sequence length="61" mass="7229">MMDGEDSAVDMATFRHFAIVLSSAYWYVDKRNVELRNPGLTILQVTYRLKAVFRQRSYELR</sequence>
<protein>
    <submittedName>
        <fullName evidence="1">Uncharacterized protein</fullName>
    </submittedName>
</protein>
<reference evidence="1 2" key="1">
    <citation type="submission" date="2018-01" db="EMBL/GenBank/DDBJ databases">
        <title>Halomonas endophytica sp. nov., isolated from storage liquid in the stems of Populus euphratica.</title>
        <authorList>
            <person name="Chen C."/>
        </authorList>
    </citation>
    <scope>NUCLEOTIDE SEQUENCE [LARGE SCALE GENOMIC DNA]</scope>
    <source>
        <strain evidence="1 2">MC28</strain>
    </source>
</reference>
<dbReference type="Proteomes" id="UP000235803">
    <property type="component" value="Unassembled WGS sequence"/>
</dbReference>
<organism evidence="1 2">
    <name type="scientific">Billgrantia endophytica</name>
    <dbReference type="NCBI Taxonomy" id="2033802"/>
    <lineage>
        <taxon>Bacteria</taxon>
        <taxon>Pseudomonadati</taxon>
        <taxon>Pseudomonadota</taxon>
        <taxon>Gammaproteobacteria</taxon>
        <taxon>Oceanospirillales</taxon>
        <taxon>Halomonadaceae</taxon>
        <taxon>Billgrantia</taxon>
    </lineage>
</organism>
<evidence type="ECO:0000313" key="1">
    <source>
        <dbReference type="EMBL" id="PMR72394.1"/>
    </source>
</evidence>
<gene>
    <name evidence="1" type="ORF">C1H69_21370</name>
</gene>
<name>A0A2N7TW33_9GAMM</name>